<evidence type="ECO:0000313" key="2">
    <source>
        <dbReference type="EMBL" id="SDY30224.1"/>
    </source>
</evidence>
<dbReference type="OrthoDB" id="5438043at2"/>
<gene>
    <name evidence="2" type="ORF">SAMN05421504_10590</name>
</gene>
<name>A0A1H3ITM7_9PSEU</name>
<dbReference type="PANTHER" id="PTHR33490">
    <property type="entry name" value="BLR5614 PROTEIN-RELATED"/>
    <property type="match status" value="1"/>
</dbReference>
<dbReference type="InterPro" id="IPR038765">
    <property type="entry name" value="Papain-like_cys_pep_sf"/>
</dbReference>
<proteinExistence type="predicted"/>
<dbReference type="EMBL" id="FNON01000005">
    <property type="protein sequence ID" value="SDY30224.1"/>
    <property type="molecule type" value="Genomic_DNA"/>
</dbReference>
<reference evidence="2 3" key="1">
    <citation type="submission" date="2016-10" db="EMBL/GenBank/DDBJ databases">
        <authorList>
            <person name="de Groot N.N."/>
        </authorList>
    </citation>
    <scope>NUCLEOTIDE SEQUENCE [LARGE SCALE GENOMIC DNA]</scope>
    <source>
        <strain evidence="2 3">CPCC 202699</strain>
    </source>
</reference>
<dbReference type="Gene3D" id="2.60.40.2250">
    <property type="match status" value="1"/>
</dbReference>
<dbReference type="Proteomes" id="UP000199515">
    <property type="component" value="Unassembled WGS sequence"/>
</dbReference>
<evidence type="ECO:0000259" key="1">
    <source>
        <dbReference type="SMART" id="SM00460"/>
    </source>
</evidence>
<dbReference type="STRING" id="589385.SAMN05421504_10590"/>
<dbReference type="SMART" id="SM00460">
    <property type="entry name" value="TGc"/>
    <property type="match status" value="1"/>
</dbReference>
<dbReference type="RefSeq" id="WP_091292165.1">
    <property type="nucleotide sequence ID" value="NZ_FNON01000005.1"/>
</dbReference>
<dbReference type="PANTHER" id="PTHR33490:SF12">
    <property type="entry name" value="BLL5557 PROTEIN"/>
    <property type="match status" value="1"/>
</dbReference>
<keyword evidence="3" id="KW-1185">Reference proteome</keyword>
<sequence>MRCLIDAEVALSVTVPGRVAFTLAAAAGADREELTLSDDFPPEIVEFAHGTRTHVFDLPARDFSVRYQAECEIKPVKPQALTTADLAIYTRPSRYCPTDRMGFAMAEFGGLSGDRAKVDAIVGYVHDRMSYVVGSGSPVDDAVDRLLAGEGVCRDFAHICVALCRVIDIPARYVSVYAPGLSPMDFHAVFEAAIDGHWYVFDATRLAPRQSLVRVATGRDAADTAFIATLGGCEIDFRGTGLFVTAEPELPEDDGSELIPLAW</sequence>
<feature type="domain" description="Transglutaminase-like" evidence="1">
    <location>
        <begin position="145"/>
        <end position="205"/>
    </location>
</feature>
<protein>
    <submittedName>
        <fullName evidence="2">Transglutaminase-like superfamily protein</fullName>
    </submittedName>
</protein>
<evidence type="ECO:0000313" key="3">
    <source>
        <dbReference type="Proteomes" id="UP000199515"/>
    </source>
</evidence>
<dbReference type="SUPFAM" id="SSF54001">
    <property type="entry name" value="Cysteine proteinases"/>
    <property type="match status" value="1"/>
</dbReference>
<dbReference type="Gene3D" id="3.10.620.30">
    <property type="match status" value="1"/>
</dbReference>
<dbReference type="AlphaFoldDB" id="A0A1H3ITM7"/>
<organism evidence="2 3">
    <name type="scientific">Amycolatopsis xylanica</name>
    <dbReference type="NCBI Taxonomy" id="589385"/>
    <lineage>
        <taxon>Bacteria</taxon>
        <taxon>Bacillati</taxon>
        <taxon>Actinomycetota</taxon>
        <taxon>Actinomycetes</taxon>
        <taxon>Pseudonocardiales</taxon>
        <taxon>Pseudonocardiaceae</taxon>
        <taxon>Amycolatopsis</taxon>
    </lineage>
</organism>
<dbReference type="Pfam" id="PF01841">
    <property type="entry name" value="Transglut_core"/>
    <property type="match status" value="1"/>
</dbReference>
<dbReference type="InterPro" id="IPR002931">
    <property type="entry name" value="Transglutaminase-like"/>
</dbReference>
<accession>A0A1H3ITM7</accession>